<dbReference type="InterPro" id="IPR003131">
    <property type="entry name" value="T1-type_BTB"/>
</dbReference>
<dbReference type="SMART" id="SM00225">
    <property type="entry name" value="BTB"/>
    <property type="match status" value="1"/>
</dbReference>
<protein>
    <submittedName>
        <fullName evidence="2">KCTD4 protein</fullName>
    </submittedName>
</protein>
<dbReference type="EMBL" id="JAAWVO010059355">
    <property type="protein sequence ID" value="MBN3322225.1"/>
    <property type="molecule type" value="Genomic_DNA"/>
</dbReference>
<keyword evidence="3" id="KW-1185">Reference proteome</keyword>
<dbReference type="CDD" id="cd18364">
    <property type="entry name" value="BTB_POZ_KCTD4"/>
    <property type="match status" value="1"/>
</dbReference>
<sequence>MEWNLRRMDSELKHMNPDLLQPSKSFKKPSSFTITLNIGGYLYVTQKQTLSKYPGSLLEEIISGKKPVLHVDAVGNTFIDRDGPLFRHILNFLRIGELLLPEDFKEFSLLIREAEFYRLGELAEAVKDCEQQQATLREPAFLEVTDSHERSQGLKVFCSDSHFIDKVKSRLVQVSKSRLDGFPEEFIVSSNVIQFRHFIKSEMGSRLVLKEDNTFLCTLETLKLETVMLALRGGYRLLTSLDSSRGSVVHCEALHFVK</sequence>
<feature type="non-terminal residue" evidence="2">
    <location>
        <position position="258"/>
    </location>
</feature>
<name>A0A8J7P1C5_ATRSP</name>
<proteinExistence type="predicted"/>
<comment type="caution">
    <text evidence="2">The sequence shown here is derived from an EMBL/GenBank/DDBJ whole genome shotgun (WGS) entry which is preliminary data.</text>
</comment>
<feature type="non-terminal residue" evidence="2">
    <location>
        <position position="1"/>
    </location>
</feature>
<evidence type="ECO:0000313" key="3">
    <source>
        <dbReference type="Proteomes" id="UP000736164"/>
    </source>
</evidence>
<accession>A0A8J7P1C5</accession>
<dbReference type="InterPro" id="IPR045740">
    <property type="entry name" value="KCTD4_C"/>
</dbReference>
<evidence type="ECO:0000259" key="1">
    <source>
        <dbReference type="SMART" id="SM00225"/>
    </source>
</evidence>
<dbReference type="PANTHER" id="PTHR14499:SF9">
    <property type="entry name" value="BTB_POZ DOMAIN-CONTAINING PROTEIN KCTD4"/>
    <property type="match status" value="1"/>
</dbReference>
<dbReference type="InterPro" id="IPR000210">
    <property type="entry name" value="BTB/POZ_dom"/>
</dbReference>
<dbReference type="PANTHER" id="PTHR14499">
    <property type="entry name" value="POTASSIUM CHANNEL TETRAMERIZATION DOMAIN-CONTAINING"/>
    <property type="match status" value="1"/>
</dbReference>
<feature type="domain" description="BTB" evidence="1">
    <location>
        <begin position="32"/>
        <end position="137"/>
    </location>
</feature>
<reference evidence="2" key="1">
    <citation type="journal article" date="2021" name="Cell">
        <title>Tracing the genetic footprints of vertebrate landing in non-teleost ray-finned fishes.</title>
        <authorList>
            <person name="Bi X."/>
            <person name="Wang K."/>
            <person name="Yang L."/>
            <person name="Pan H."/>
            <person name="Jiang H."/>
            <person name="Wei Q."/>
            <person name="Fang M."/>
            <person name="Yu H."/>
            <person name="Zhu C."/>
            <person name="Cai Y."/>
            <person name="He Y."/>
            <person name="Gan X."/>
            <person name="Zeng H."/>
            <person name="Yu D."/>
            <person name="Zhu Y."/>
            <person name="Jiang H."/>
            <person name="Qiu Q."/>
            <person name="Yang H."/>
            <person name="Zhang Y.E."/>
            <person name="Wang W."/>
            <person name="Zhu M."/>
            <person name="He S."/>
            <person name="Zhang G."/>
        </authorList>
    </citation>
    <scope>NUCLEOTIDE SEQUENCE</scope>
    <source>
        <strain evidence="2">Allg_001</strain>
    </source>
</reference>
<dbReference type="SUPFAM" id="SSF54695">
    <property type="entry name" value="POZ domain"/>
    <property type="match status" value="1"/>
</dbReference>
<dbReference type="GO" id="GO:0051260">
    <property type="term" value="P:protein homooligomerization"/>
    <property type="evidence" value="ECO:0007669"/>
    <property type="project" value="InterPro"/>
</dbReference>
<evidence type="ECO:0000313" key="2">
    <source>
        <dbReference type="EMBL" id="MBN3322225.1"/>
    </source>
</evidence>
<gene>
    <name evidence="2" type="primary">Kctd4</name>
    <name evidence="2" type="ORF">GTO95_0009978</name>
</gene>
<dbReference type="InterPro" id="IPR011333">
    <property type="entry name" value="SKP1/BTB/POZ_sf"/>
</dbReference>
<organism evidence="2 3">
    <name type="scientific">Atractosteus spatula</name>
    <name type="common">Alligator gar</name>
    <name type="synonym">Lepisosteus spatula</name>
    <dbReference type="NCBI Taxonomy" id="7917"/>
    <lineage>
        <taxon>Eukaryota</taxon>
        <taxon>Metazoa</taxon>
        <taxon>Chordata</taxon>
        <taxon>Craniata</taxon>
        <taxon>Vertebrata</taxon>
        <taxon>Euteleostomi</taxon>
        <taxon>Actinopterygii</taxon>
        <taxon>Neopterygii</taxon>
        <taxon>Holostei</taxon>
        <taxon>Semionotiformes</taxon>
        <taxon>Lepisosteidae</taxon>
        <taxon>Atractosteus</taxon>
    </lineage>
</organism>
<dbReference type="Pfam" id="PF19323">
    <property type="entry name" value="KCTD4_C"/>
    <property type="match status" value="1"/>
</dbReference>
<dbReference type="Gene3D" id="3.30.710.10">
    <property type="entry name" value="Potassium Channel Kv1.1, Chain A"/>
    <property type="match status" value="1"/>
</dbReference>
<dbReference type="Pfam" id="PF02214">
    <property type="entry name" value="BTB_2"/>
    <property type="match status" value="1"/>
</dbReference>
<dbReference type="Proteomes" id="UP000736164">
    <property type="component" value="Unassembled WGS sequence"/>
</dbReference>
<dbReference type="AlphaFoldDB" id="A0A8J7P1C5"/>